<gene>
    <name evidence="1" type="ORF">AVEN_159833_1</name>
</gene>
<dbReference type="PANTHER" id="PTHR47331">
    <property type="entry name" value="PHD-TYPE DOMAIN-CONTAINING PROTEIN"/>
    <property type="match status" value="1"/>
</dbReference>
<dbReference type="AlphaFoldDB" id="A0A4Y2WEW4"/>
<sequence length="116" mass="13627">MRTLFQLTQNLEKSFPDTAKVDRENFYVDDLLTSADSVPEARRLVKDFIQSIIRVGVRLSHGQSLTFYQKHPMRLPSRHIVTMLFIRSFDERHFHAGPLLVVSLLRQKYWFVACFG</sequence>
<keyword evidence="2" id="KW-1185">Reference proteome</keyword>
<evidence type="ECO:0000313" key="1">
    <source>
        <dbReference type="EMBL" id="GBO35148.1"/>
    </source>
</evidence>
<dbReference type="EMBL" id="BGPR01059093">
    <property type="protein sequence ID" value="GBO35148.1"/>
    <property type="molecule type" value="Genomic_DNA"/>
</dbReference>
<protein>
    <submittedName>
        <fullName evidence="1">Uncharacterized protein</fullName>
    </submittedName>
</protein>
<comment type="caution">
    <text evidence="1">The sequence shown here is derived from an EMBL/GenBank/DDBJ whole genome shotgun (WGS) entry which is preliminary data.</text>
</comment>
<name>A0A4Y2WEW4_ARAVE</name>
<proteinExistence type="predicted"/>
<dbReference type="PANTHER" id="PTHR47331:SF2">
    <property type="match status" value="1"/>
</dbReference>
<evidence type="ECO:0000313" key="2">
    <source>
        <dbReference type="Proteomes" id="UP000499080"/>
    </source>
</evidence>
<reference evidence="1 2" key="1">
    <citation type="journal article" date="2019" name="Sci. Rep.">
        <title>Orb-weaving spider Araneus ventricosus genome elucidates the spidroin gene catalogue.</title>
        <authorList>
            <person name="Kono N."/>
            <person name="Nakamura H."/>
            <person name="Ohtoshi R."/>
            <person name="Moran D.A.P."/>
            <person name="Shinohara A."/>
            <person name="Yoshida Y."/>
            <person name="Fujiwara M."/>
            <person name="Mori M."/>
            <person name="Tomita M."/>
            <person name="Arakawa K."/>
        </authorList>
    </citation>
    <scope>NUCLEOTIDE SEQUENCE [LARGE SCALE GENOMIC DNA]</scope>
</reference>
<accession>A0A4Y2WEW4</accession>
<feature type="non-terminal residue" evidence="1">
    <location>
        <position position="116"/>
    </location>
</feature>
<dbReference type="Proteomes" id="UP000499080">
    <property type="component" value="Unassembled WGS sequence"/>
</dbReference>
<organism evidence="1 2">
    <name type="scientific">Araneus ventricosus</name>
    <name type="common">Orbweaver spider</name>
    <name type="synonym">Epeira ventricosa</name>
    <dbReference type="NCBI Taxonomy" id="182803"/>
    <lineage>
        <taxon>Eukaryota</taxon>
        <taxon>Metazoa</taxon>
        <taxon>Ecdysozoa</taxon>
        <taxon>Arthropoda</taxon>
        <taxon>Chelicerata</taxon>
        <taxon>Arachnida</taxon>
        <taxon>Araneae</taxon>
        <taxon>Araneomorphae</taxon>
        <taxon>Entelegynae</taxon>
        <taxon>Araneoidea</taxon>
        <taxon>Araneidae</taxon>
        <taxon>Araneus</taxon>
    </lineage>
</organism>